<keyword evidence="3" id="KW-1185">Reference proteome</keyword>
<dbReference type="EMBL" id="VFJC01000015">
    <property type="protein sequence ID" value="KAB5550578.1"/>
    <property type="molecule type" value="Genomic_DNA"/>
</dbReference>
<sequence>MCISMWSVCDHLDKPTTATMSFQFTIQMQPLAGLPCEKKPHLQSVPLERRSLVLACVPRWMYECQALPSSLFFLRLSSVTGILGWIIRITLLLLKNTRS</sequence>
<evidence type="ECO:0000313" key="3">
    <source>
        <dbReference type="Proteomes" id="UP000327468"/>
    </source>
</evidence>
<keyword evidence="1" id="KW-0472">Membrane</keyword>
<name>A0A5N5M6L0_PANHP</name>
<accession>A0A5N5M6L0</accession>
<protein>
    <submittedName>
        <fullName evidence="2">Uncharacterized protein</fullName>
    </submittedName>
</protein>
<dbReference type="AlphaFoldDB" id="A0A5N5M6L0"/>
<keyword evidence="1" id="KW-1133">Transmembrane helix</keyword>
<reference evidence="2 3" key="1">
    <citation type="submission" date="2019-06" db="EMBL/GenBank/DDBJ databases">
        <title>A chromosome-scale genome assembly of the striped catfish, Pangasianodon hypophthalmus.</title>
        <authorList>
            <person name="Wen M."/>
            <person name="Zahm M."/>
            <person name="Roques C."/>
            <person name="Cabau C."/>
            <person name="Klopp C."/>
            <person name="Donnadieu C."/>
            <person name="Jouanno E."/>
            <person name="Avarre J.-C."/>
            <person name="Campet M."/>
            <person name="Ha T.T.T."/>
            <person name="Dugue R."/>
            <person name="Lampietro C."/>
            <person name="Louis A."/>
            <person name="Herpin A."/>
            <person name="Echchiki A."/>
            <person name="Berthelot C."/>
            <person name="Parey E."/>
            <person name="Roest-Crollius H."/>
            <person name="Braasch I."/>
            <person name="Postlethwait J."/>
            <person name="Bobe J."/>
            <person name="Montfort J."/>
            <person name="Bouchez O."/>
            <person name="Begum T."/>
            <person name="Schartl M."/>
            <person name="Guiguen Y."/>
        </authorList>
    </citation>
    <scope>NUCLEOTIDE SEQUENCE [LARGE SCALE GENOMIC DNA]</scope>
    <source>
        <strain evidence="2 3">Indonesia</strain>
        <tissue evidence="2">Blood</tissue>
    </source>
</reference>
<organism evidence="2 3">
    <name type="scientific">Pangasianodon hypophthalmus</name>
    <name type="common">Striped catfish</name>
    <name type="synonym">Helicophagus hypophthalmus</name>
    <dbReference type="NCBI Taxonomy" id="310915"/>
    <lineage>
        <taxon>Eukaryota</taxon>
        <taxon>Metazoa</taxon>
        <taxon>Chordata</taxon>
        <taxon>Craniata</taxon>
        <taxon>Vertebrata</taxon>
        <taxon>Euteleostomi</taxon>
        <taxon>Actinopterygii</taxon>
        <taxon>Neopterygii</taxon>
        <taxon>Teleostei</taxon>
        <taxon>Ostariophysi</taxon>
        <taxon>Siluriformes</taxon>
        <taxon>Pangasiidae</taxon>
        <taxon>Pangasianodon</taxon>
    </lineage>
</organism>
<gene>
    <name evidence="2" type="ORF">PHYPO_G00055300</name>
</gene>
<proteinExistence type="predicted"/>
<evidence type="ECO:0000256" key="1">
    <source>
        <dbReference type="SAM" id="Phobius"/>
    </source>
</evidence>
<evidence type="ECO:0000313" key="2">
    <source>
        <dbReference type="EMBL" id="KAB5550578.1"/>
    </source>
</evidence>
<keyword evidence="1" id="KW-0812">Transmembrane</keyword>
<dbReference type="Proteomes" id="UP000327468">
    <property type="component" value="Chromosome 14"/>
</dbReference>
<feature type="transmembrane region" description="Helical" evidence="1">
    <location>
        <begin position="72"/>
        <end position="94"/>
    </location>
</feature>
<comment type="caution">
    <text evidence="2">The sequence shown here is derived from an EMBL/GenBank/DDBJ whole genome shotgun (WGS) entry which is preliminary data.</text>
</comment>